<dbReference type="PANTHER" id="PTHR43630:SF1">
    <property type="entry name" value="POLY-BETA-1,6-N-ACETYL-D-GLUCOSAMINE SYNTHASE"/>
    <property type="match status" value="1"/>
</dbReference>
<comment type="similarity">
    <text evidence="1">Belongs to the glycosyltransferase 2 family.</text>
</comment>
<dbReference type="AlphaFoldDB" id="A0A1G6QZ84"/>
<keyword evidence="3 6" id="KW-0808">Transferase</keyword>
<feature type="transmembrane region" description="Helical" evidence="4">
    <location>
        <begin position="6"/>
        <end position="28"/>
    </location>
</feature>
<evidence type="ECO:0000313" key="7">
    <source>
        <dbReference type="Proteomes" id="UP000198908"/>
    </source>
</evidence>
<evidence type="ECO:0000259" key="5">
    <source>
        <dbReference type="Pfam" id="PF00535"/>
    </source>
</evidence>
<dbReference type="EMBL" id="FMYQ01000012">
    <property type="protein sequence ID" value="SDC96966.1"/>
    <property type="molecule type" value="Genomic_DNA"/>
</dbReference>
<keyword evidence="4" id="KW-1133">Transmembrane helix</keyword>
<dbReference type="RefSeq" id="WP_218137016.1">
    <property type="nucleotide sequence ID" value="NZ_FMYQ01000012.1"/>
</dbReference>
<protein>
    <submittedName>
        <fullName evidence="6">Glycosyl transferase family 2</fullName>
    </submittedName>
</protein>
<dbReference type="PANTHER" id="PTHR43630">
    <property type="entry name" value="POLY-BETA-1,6-N-ACETYL-D-GLUCOSAMINE SYNTHASE"/>
    <property type="match status" value="1"/>
</dbReference>
<dbReference type="Pfam" id="PF00535">
    <property type="entry name" value="Glycos_transf_2"/>
    <property type="match status" value="1"/>
</dbReference>
<evidence type="ECO:0000313" key="6">
    <source>
        <dbReference type="EMBL" id="SDC96966.1"/>
    </source>
</evidence>
<dbReference type="InterPro" id="IPR029044">
    <property type="entry name" value="Nucleotide-diphossugar_trans"/>
</dbReference>
<keyword evidence="2" id="KW-0328">Glycosyltransferase</keyword>
<dbReference type="STRING" id="416944.SAMN05421548_112152"/>
<accession>A0A1G6QZ84</accession>
<keyword evidence="4" id="KW-0472">Membrane</keyword>
<evidence type="ECO:0000256" key="2">
    <source>
        <dbReference type="ARBA" id="ARBA00022676"/>
    </source>
</evidence>
<gene>
    <name evidence="6" type="ORF">SAMN05421548_112152</name>
</gene>
<dbReference type="InterPro" id="IPR001173">
    <property type="entry name" value="Glyco_trans_2-like"/>
</dbReference>
<feature type="domain" description="Glycosyltransferase 2-like" evidence="5">
    <location>
        <begin position="51"/>
        <end position="99"/>
    </location>
</feature>
<sequence>MTVLLGAVAANLILFGIAILPGGMNAFLMASLLMDRRPPFCSVGDQLPGLTILVAAYNEEACIAQTIESIAKQEYGGPLQVIVVNDGSTDGTASELRWLWKRRIITPPVSPAAAIAIDTRA</sequence>
<name>A0A1G6QZ84_9BURK</name>
<dbReference type="Proteomes" id="UP000198908">
    <property type="component" value="Unassembled WGS sequence"/>
</dbReference>
<dbReference type="Gene3D" id="3.90.550.10">
    <property type="entry name" value="Spore Coat Polysaccharide Biosynthesis Protein SpsA, Chain A"/>
    <property type="match status" value="1"/>
</dbReference>
<dbReference type="SUPFAM" id="SSF53448">
    <property type="entry name" value="Nucleotide-diphospho-sugar transferases"/>
    <property type="match status" value="1"/>
</dbReference>
<organism evidence="6 7">
    <name type="scientific">Paraburkholderia lycopersici</name>
    <dbReference type="NCBI Taxonomy" id="416944"/>
    <lineage>
        <taxon>Bacteria</taxon>
        <taxon>Pseudomonadati</taxon>
        <taxon>Pseudomonadota</taxon>
        <taxon>Betaproteobacteria</taxon>
        <taxon>Burkholderiales</taxon>
        <taxon>Burkholderiaceae</taxon>
        <taxon>Paraburkholderia</taxon>
    </lineage>
</organism>
<keyword evidence="4" id="KW-0812">Transmembrane</keyword>
<proteinExistence type="inferred from homology"/>
<evidence type="ECO:0000256" key="4">
    <source>
        <dbReference type="SAM" id="Phobius"/>
    </source>
</evidence>
<keyword evidence="7" id="KW-1185">Reference proteome</keyword>
<evidence type="ECO:0000256" key="1">
    <source>
        <dbReference type="ARBA" id="ARBA00006739"/>
    </source>
</evidence>
<evidence type="ECO:0000256" key="3">
    <source>
        <dbReference type="ARBA" id="ARBA00022679"/>
    </source>
</evidence>
<reference evidence="7" key="1">
    <citation type="submission" date="2016-09" db="EMBL/GenBank/DDBJ databases">
        <authorList>
            <person name="Varghese N."/>
            <person name="Submissions S."/>
        </authorList>
    </citation>
    <scope>NUCLEOTIDE SEQUENCE [LARGE SCALE GENOMIC DNA]</scope>
    <source>
        <strain evidence="7">TNe-862</strain>
    </source>
</reference>
<dbReference type="GO" id="GO:0016757">
    <property type="term" value="F:glycosyltransferase activity"/>
    <property type="evidence" value="ECO:0007669"/>
    <property type="project" value="UniProtKB-KW"/>
</dbReference>